<evidence type="ECO:0000313" key="2">
    <source>
        <dbReference type="Proteomes" id="UP000261948"/>
    </source>
</evidence>
<evidence type="ECO:0000313" key="1">
    <source>
        <dbReference type="EMBL" id="RGE42944.1"/>
    </source>
</evidence>
<accession>A0A373FFK6</accession>
<dbReference type="EMBL" id="QURR01000021">
    <property type="protein sequence ID" value="RGE42944.1"/>
    <property type="molecule type" value="Genomic_DNA"/>
</dbReference>
<protein>
    <submittedName>
        <fullName evidence="1">Uncharacterized protein</fullName>
    </submittedName>
</protein>
<name>A0A373FFK6_COMTE</name>
<comment type="caution">
    <text evidence="1">The sequence shown here is derived from an EMBL/GenBank/DDBJ whole genome shotgun (WGS) entry which is preliminary data.</text>
</comment>
<keyword evidence="2" id="KW-1185">Reference proteome</keyword>
<dbReference type="Proteomes" id="UP000261948">
    <property type="component" value="Unassembled WGS sequence"/>
</dbReference>
<sequence length="378" mass="41395">MATIAFTIALTVALTGCGGVSPPPPRTLNTTPELEALGQSWEEGLAKGMAMLIVAGPKIRAGDELGSFRSWQGEQRFSAHSVWSNDQRVLSPRFPLQLSSHQYGNENYVVLMLPAGIYGLSDIFAQLPGVQLNEKLAQKQPQDRGIGTVEFAPGSFSEVVYQTTWKRPTTQQKLVDRWSCAAVIAGTDQCVSHRMDRGYETQVKPGYYDKDPAELRSNPNALAVRVTLKKPLARITLAPGEVVLTDGLIFRLPSFIGFGERACLGTDKKTVRCELNGVSAQTFPANLDVMKNEPLRMNHSTFTHLSQGKSMDSAKAMNTGEDVKVELWNSYRVSTRMHAVIQRAVYKPLQVLANPDPGVAVVWNGQGFGYRATPATVD</sequence>
<gene>
    <name evidence="1" type="ORF">DZC30_15945</name>
</gene>
<dbReference type="AlphaFoldDB" id="A0A373FFK6"/>
<reference evidence="1 2" key="1">
    <citation type="submission" date="2018-08" db="EMBL/GenBank/DDBJ databases">
        <title>Comamonas testosteroni strain SWCO2.</title>
        <authorList>
            <person name="Jiang N."/>
            <person name="Zhang X.Z."/>
        </authorList>
    </citation>
    <scope>NUCLEOTIDE SEQUENCE [LARGE SCALE GENOMIC DNA]</scope>
    <source>
        <strain evidence="1 2">SWCO2</strain>
    </source>
</reference>
<organism evidence="1 2">
    <name type="scientific">Comamonas testosteroni</name>
    <name type="common">Pseudomonas testosteroni</name>
    <dbReference type="NCBI Taxonomy" id="285"/>
    <lineage>
        <taxon>Bacteria</taxon>
        <taxon>Pseudomonadati</taxon>
        <taxon>Pseudomonadota</taxon>
        <taxon>Betaproteobacteria</taxon>
        <taxon>Burkholderiales</taxon>
        <taxon>Comamonadaceae</taxon>
        <taxon>Comamonas</taxon>
    </lineage>
</organism>
<proteinExistence type="predicted"/>